<evidence type="ECO:0000313" key="3">
    <source>
        <dbReference type="EMBL" id="WKK86043.1"/>
    </source>
</evidence>
<accession>A0AA49GEM1</accession>
<dbReference type="KEGG" id="marp:QYS47_15430"/>
<gene>
    <name evidence="2" type="ORF">QYS47_15430</name>
    <name evidence="3" type="ORF">QYS48_03230</name>
</gene>
<dbReference type="Pfam" id="PF11589">
    <property type="entry name" value="DUF3244"/>
    <property type="match status" value="1"/>
</dbReference>
<dbReference type="EMBL" id="CP129968">
    <property type="protein sequence ID" value="WKK78927.2"/>
    <property type="molecule type" value="Genomic_DNA"/>
</dbReference>
<dbReference type="InterPro" id="IPR021638">
    <property type="entry name" value="DUF3244"/>
</dbReference>
<dbReference type="RefSeq" id="WP_302102416.1">
    <property type="nucleotide sequence ID" value="NZ_CP129968.2"/>
</dbReference>
<dbReference type="Proteomes" id="UP001232019">
    <property type="component" value="Chromosome"/>
</dbReference>
<organism evidence="3 4">
    <name type="scientific">Marivirga arenosa</name>
    <dbReference type="NCBI Taxonomy" id="3059076"/>
    <lineage>
        <taxon>Bacteria</taxon>
        <taxon>Pseudomonadati</taxon>
        <taxon>Bacteroidota</taxon>
        <taxon>Cytophagia</taxon>
        <taxon>Cytophagales</taxon>
        <taxon>Marivirgaceae</taxon>
        <taxon>Marivirga</taxon>
    </lineage>
</organism>
<dbReference type="EMBL" id="CP129970">
    <property type="protein sequence ID" value="WKK86043.1"/>
    <property type="molecule type" value="Genomic_DNA"/>
</dbReference>
<keyword evidence="4" id="KW-1185">Reference proteome</keyword>
<evidence type="ECO:0000313" key="2">
    <source>
        <dbReference type="EMBL" id="WKK78927.2"/>
    </source>
</evidence>
<protein>
    <submittedName>
        <fullName evidence="3">DUF3244 domain-containing protein</fullName>
    </submittedName>
</protein>
<keyword evidence="1" id="KW-0732">Signal</keyword>
<sequence>MKNLNIQKTVFAFFMMALPLMSFADGFPFVKLTTKENKLITLRVTSGESDFTNIKLKNQFGKVIYSETVKNENGILKNFDLKHLESGQYMIELENALNIEILPIKVTYDNVTVDKESFNTIYKPFIKANENGIVDFNFLNLNSKPASILIINNKGNVVYKEDLDKNLEIEKRYDLSSLEKGNYQFLVQTSDRNFKQVIAL</sequence>
<accession>A0AA49J934</accession>
<evidence type="ECO:0000256" key="1">
    <source>
        <dbReference type="SAM" id="SignalP"/>
    </source>
</evidence>
<proteinExistence type="predicted"/>
<dbReference type="AlphaFoldDB" id="A0AA49GEM1"/>
<feature type="signal peptide" evidence="1">
    <location>
        <begin position="1"/>
        <end position="24"/>
    </location>
</feature>
<dbReference type="Gene3D" id="2.60.40.3080">
    <property type="match status" value="1"/>
</dbReference>
<reference evidence="3 4" key="1">
    <citation type="submission" date="2023-08" db="EMBL/GenBank/DDBJ databases">
        <title>Comparative genomics and taxonomic characterization of three novel marine species of genus Marivirga.</title>
        <authorList>
            <person name="Muhammad N."/>
            <person name="Kim S.-G."/>
        </authorList>
    </citation>
    <scope>NUCLEOTIDE SEQUENCE [LARGE SCALE GENOMIC DNA]</scope>
    <source>
        <strain evidence="3 4">ABR2-2</strain>
        <strain evidence="2">BKB1-2</strain>
    </source>
</reference>
<name>A0AA49GEM1_9BACT</name>
<evidence type="ECO:0000313" key="4">
    <source>
        <dbReference type="Proteomes" id="UP001244443"/>
    </source>
</evidence>
<dbReference type="Proteomes" id="UP001244443">
    <property type="component" value="Chromosome"/>
</dbReference>
<feature type="chain" id="PRO_5044704606" evidence="1">
    <location>
        <begin position="25"/>
        <end position="200"/>
    </location>
</feature>